<proteinExistence type="predicted"/>
<reference evidence="2" key="1">
    <citation type="journal article" date="2019" name="Int. J. Syst. Evol. Microbiol.">
        <title>The Global Catalogue of Microorganisms (GCM) 10K type strain sequencing project: providing services to taxonomists for standard genome sequencing and annotation.</title>
        <authorList>
            <consortium name="The Broad Institute Genomics Platform"/>
            <consortium name="The Broad Institute Genome Sequencing Center for Infectious Disease"/>
            <person name="Wu L."/>
            <person name="Ma J."/>
        </authorList>
    </citation>
    <scope>NUCLEOTIDE SEQUENCE [LARGE SCALE GENOMIC DNA]</scope>
    <source>
        <strain evidence="2">NBRC 112502</strain>
    </source>
</reference>
<name>A0ABQ6A2C7_9PROT</name>
<evidence type="ECO:0008006" key="3">
    <source>
        <dbReference type="Google" id="ProtNLM"/>
    </source>
</evidence>
<dbReference type="Proteomes" id="UP001156641">
    <property type="component" value="Unassembled WGS sequence"/>
</dbReference>
<organism evidence="1 2">
    <name type="scientific">Acidocella aquatica</name>
    <dbReference type="NCBI Taxonomy" id="1922313"/>
    <lineage>
        <taxon>Bacteria</taxon>
        <taxon>Pseudomonadati</taxon>
        <taxon>Pseudomonadota</taxon>
        <taxon>Alphaproteobacteria</taxon>
        <taxon>Acetobacterales</taxon>
        <taxon>Acidocellaceae</taxon>
        <taxon>Acidocella</taxon>
    </lineage>
</organism>
<evidence type="ECO:0000313" key="1">
    <source>
        <dbReference type="EMBL" id="GLR66624.1"/>
    </source>
</evidence>
<dbReference type="RefSeq" id="WP_284257329.1">
    <property type="nucleotide sequence ID" value="NZ_BSOS01000029.1"/>
</dbReference>
<keyword evidence="2" id="KW-1185">Reference proteome</keyword>
<gene>
    <name evidence="1" type="ORF">GCM10010909_13040</name>
</gene>
<dbReference type="EMBL" id="BSOS01000029">
    <property type="protein sequence ID" value="GLR66624.1"/>
    <property type="molecule type" value="Genomic_DNA"/>
</dbReference>
<sequence length="89" mass="9119">MSRGKAAAAGEATKAKAKLEGLTEASVFLNGPIARTLIIFSLPILASNVLQSLNASINAAWIGQLLGTQALSASANANSLLFLLLSVRP</sequence>
<protein>
    <recommendedName>
        <fullName evidence="3">Multidrug resistance protein NorM</fullName>
    </recommendedName>
</protein>
<accession>A0ABQ6A2C7</accession>
<evidence type="ECO:0000313" key="2">
    <source>
        <dbReference type="Proteomes" id="UP001156641"/>
    </source>
</evidence>
<comment type="caution">
    <text evidence="1">The sequence shown here is derived from an EMBL/GenBank/DDBJ whole genome shotgun (WGS) entry which is preliminary data.</text>
</comment>